<evidence type="ECO:0000313" key="2">
    <source>
        <dbReference type="Proteomes" id="UP000223968"/>
    </source>
</evidence>
<dbReference type="PANTHER" id="PTHR36091">
    <property type="entry name" value="ALTERED INHERITANCE OF MITOCHONDRIA PROTEIN 9, MITOCHONDRIAL"/>
    <property type="match status" value="1"/>
</dbReference>
<name>A0A2B7WW82_9EURO</name>
<proteinExistence type="predicted"/>
<dbReference type="AlphaFoldDB" id="A0A2B7WW82"/>
<reference evidence="1 2" key="1">
    <citation type="submission" date="2017-10" db="EMBL/GenBank/DDBJ databases">
        <title>Comparative genomics in systemic dimorphic fungi from Ajellomycetaceae.</title>
        <authorList>
            <person name="Munoz J.F."/>
            <person name="Mcewen J.G."/>
            <person name="Clay O.K."/>
            <person name="Cuomo C.A."/>
        </authorList>
    </citation>
    <scope>NUCLEOTIDE SEQUENCE [LARGE SCALE GENOMIC DNA]</scope>
    <source>
        <strain evidence="1 2">UAMH5409</strain>
    </source>
</reference>
<dbReference type="EMBL" id="PDNB01000177">
    <property type="protein sequence ID" value="PGH01066.1"/>
    <property type="molecule type" value="Genomic_DNA"/>
</dbReference>
<dbReference type="Proteomes" id="UP000223968">
    <property type="component" value="Unassembled WGS sequence"/>
</dbReference>
<accession>A0A2B7WW82</accession>
<dbReference type="GO" id="GO:0005739">
    <property type="term" value="C:mitochondrion"/>
    <property type="evidence" value="ECO:0007669"/>
    <property type="project" value="TreeGrafter"/>
</dbReference>
<comment type="caution">
    <text evidence="1">The sequence shown here is derived from an EMBL/GenBank/DDBJ whole genome shotgun (WGS) entry which is preliminary data.</text>
</comment>
<dbReference type="OrthoDB" id="2831558at2759"/>
<organism evidence="1 2">
    <name type="scientific">Helicocarpus griseus UAMH5409</name>
    <dbReference type="NCBI Taxonomy" id="1447875"/>
    <lineage>
        <taxon>Eukaryota</taxon>
        <taxon>Fungi</taxon>
        <taxon>Dikarya</taxon>
        <taxon>Ascomycota</taxon>
        <taxon>Pezizomycotina</taxon>
        <taxon>Eurotiomycetes</taxon>
        <taxon>Eurotiomycetidae</taxon>
        <taxon>Onygenales</taxon>
        <taxon>Ajellomycetaceae</taxon>
        <taxon>Helicocarpus</taxon>
    </lineage>
</organism>
<evidence type="ECO:0000313" key="1">
    <source>
        <dbReference type="EMBL" id="PGH01066.1"/>
    </source>
</evidence>
<dbReference type="PANTHER" id="PTHR36091:SF1">
    <property type="entry name" value="ALTERED INHERITANCE OF MITOCHONDRIA PROTEIN 9, MITOCHONDRIAL"/>
    <property type="match status" value="1"/>
</dbReference>
<protein>
    <submittedName>
        <fullName evidence="1">Uncharacterized protein</fullName>
    </submittedName>
</protein>
<keyword evidence="2" id="KW-1185">Reference proteome</keyword>
<sequence length="280" mass="32364">MDSLQHMLCTKESSLRIKEMASLDFPAFGNIYFADAPVAKNLKIPLEDGFCIEPYCSPLFWNCGAGEAELYKGGNTNRGPSCAEPAFMYAQNVPDFASLPVENPAEDKKELEQQLSDDERRLQNDISICNQTYDAVMRLMIPKMRIAKRLDPMFFRLFHYCFTTWRDGAPAIRQELLDLRTLWKELELPGNCPYVPTDEELREHAVQYEDFETMQQLKTWLKISFQTTSDGWIPNELWDAAKEANKAAYDEWIDTARASKASRERMTVNKAEKLWPFDAR</sequence>
<dbReference type="InterPro" id="IPR051035">
    <property type="entry name" value="Mito_inheritance_9"/>
</dbReference>
<dbReference type="STRING" id="1447875.A0A2B7WW82"/>
<gene>
    <name evidence="1" type="ORF">AJ79_08036</name>
</gene>